<accession>A0AAX1QI09</accession>
<dbReference type="PROSITE" id="PS00676">
    <property type="entry name" value="SIGMA54_INTERACT_2"/>
    <property type="match status" value="1"/>
</dbReference>
<gene>
    <name evidence="8" type="ORF">A3864_00930</name>
</gene>
<dbReference type="GO" id="GO:0043565">
    <property type="term" value="F:sequence-specific DNA binding"/>
    <property type="evidence" value="ECO:0007669"/>
    <property type="project" value="InterPro"/>
</dbReference>
<dbReference type="Proteomes" id="UP000250174">
    <property type="component" value="Unassembled WGS sequence"/>
</dbReference>
<proteinExistence type="predicted"/>
<evidence type="ECO:0000256" key="2">
    <source>
        <dbReference type="ARBA" id="ARBA00022840"/>
    </source>
</evidence>
<keyword evidence="3" id="KW-0805">Transcription regulation</keyword>
<dbReference type="GO" id="GO:0006355">
    <property type="term" value="P:regulation of DNA-templated transcription"/>
    <property type="evidence" value="ECO:0007669"/>
    <property type="project" value="InterPro"/>
</dbReference>
<dbReference type="PROSITE" id="PS00675">
    <property type="entry name" value="SIGMA54_INTERACT_1"/>
    <property type="match status" value="1"/>
</dbReference>
<dbReference type="Pfam" id="PF00158">
    <property type="entry name" value="Sigma54_activat"/>
    <property type="match status" value="1"/>
</dbReference>
<dbReference type="EMBL" id="LVYK01000001">
    <property type="protein sequence ID" value="RAS82104.1"/>
    <property type="molecule type" value="Genomic_DNA"/>
</dbReference>
<dbReference type="InterPro" id="IPR058031">
    <property type="entry name" value="AAA_lid_NorR"/>
</dbReference>
<dbReference type="InterPro" id="IPR027417">
    <property type="entry name" value="P-loop_NTPase"/>
</dbReference>
<dbReference type="InterPro" id="IPR009057">
    <property type="entry name" value="Homeodomain-like_sf"/>
</dbReference>
<dbReference type="Gene3D" id="1.10.10.60">
    <property type="entry name" value="Homeodomain-like"/>
    <property type="match status" value="1"/>
</dbReference>
<dbReference type="InterPro" id="IPR025944">
    <property type="entry name" value="Sigma_54_int_dom_CS"/>
</dbReference>
<organism evidence="8 9">
    <name type="scientific">Priestia endophytica</name>
    <dbReference type="NCBI Taxonomy" id="135735"/>
    <lineage>
        <taxon>Bacteria</taxon>
        <taxon>Bacillati</taxon>
        <taxon>Bacillota</taxon>
        <taxon>Bacilli</taxon>
        <taxon>Bacillales</taxon>
        <taxon>Bacillaceae</taxon>
        <taxon>Priestia</taxon>
    </lineage>
</organism>
<sequence>MGKEISIQHSAEWWKAVAHCIHDGILVIDKHEIVRMINPEYTKITGVTQHIIGKPLSAYRRGAKLPQTLKDGKIRAGVYRKTEDREYVVDMAPIILDGEVVGAVSVCKSLTEVDKLSQELKRQREKVETLKSRMNRAYEAKYTFEDIMGKSDKVKKAISIAEKASASSFPVLITGESGTGKELFAQSIHNKSERSGRAFVPVNCAAIPSSLLESELFGYGEGAFTNAKKNGKPGLFEVAHEGTLFLDEIGDMPSSLQAKLLRVLQEKKLRRVGETKEREIDVRIIAATHRNIEQLVHKNHFREDLFYRLNVIRIEVPPLRERKEDISILIESQASEFTSYIFEEEAVRVLRSYEWPGNIRELKNTVDYATCMADNEYITVENLPSFIVKKGEKNKEESETLQEMIRRKEKEYIQKALSTCGHDIEGKKKAAEVLGISLATLYNKLKKLNMGDF</sequence>
<dbReference type="Pfam" id="PF02954">
    <property type="entry name" value="HTH_8"/>
    <property type="match status" value="1"/>
</dbReference>
<feature type="coiled-coil region" evidence="6">
    <location>
        <begin position="113"/>
        <end position="140"/>
    </location>
</feature>
<evidence type="ECO:0000256" key="1">
    <source>
        <dbReference type="ARBA" id="ARBA00022741"/>
    </source>
</evidence>
<keyword evidence="1" id="KW-0547">Nucleotide-binding</keyword>
<evidence type="ECO:0000256" key="4">
    <source>
        <dbReference type="ARBA" id="ARBA00023125"/>
    </source>
</evidence>
<dbReference type="Gene3D" id="3.30.450.20">
    <property type="entry name" value="PAS domain"/>
    <property type="match status" value="1"/>
</dbReference>
<dbReference type="Gene3D" id="1.10.8.60">
    <property type="match status" value="1"/>
</dbReference>
<name>A0AAX1QI09_9BACI</name>
<keyword evidence="2" id="KW-0067">ATP-binding</keyword>
<evidence type="ECO:0000313" key="9">
    <source>
        <dbReference type="Proteomes" id="UP000250174"/>
    </source>
</evidence>
<dbReference type="InterPro" id="IPR002197">
    <property type="entry name" value="HTH_Fis"/>
</dbReference>
<keyword evidence="5" id="KW-0804">Transcription</keyword>
<feature type="domain" description="Sigma-54 factor interaction" evidence="7">
    <location>
        <begin position="147"/>
        <end position="371"/>
    </location>
</feature>
<protein>
    <submittedName>
        <fullName evidence="8">Fis family transcriptional regulator</fullName>
    </submittedName>
</protein>
<dbReference type="InterPro" id="IPR025662">
    <property type="entry name" value="Sigma_54_int_dom_ATP-bd_1"/>
</dbReference>
<keyword evidence="6" id="KW-0175">Coiled coil</keyword>
<dbReference type="RefSeq" id="WP_111925465.1">
    <property type="nucleotide sequence ID" value="NZ_JAMAYK010000001.1"/>
</dbReference>
<evidence type="ECO:0000259" key="7">
    <source>
        <dbReference type="PROSITE" id="PS50045"/>
    </source>
</evidence>
<dbReference type="PANTHER" id="PTHR32071:SF57">
    <property type="entry name" value="C4-DICARBOXYLATE TRANSPORT TRANSCRIPTIONAL REGULATORY PROTEIN DCTD"/>
    <property type="match status" value="1"/>
</dbReference>
<dbReference type="InterPro" id="IPR002078">
    <property type="entry name" value="Sigma_54_int"/>
</dbReference>
<dbReference type="SUPFAM" id="SSF46689">
    <property type="entry name" value="Homeodomain-like"/>
    <property type="match status" value="1"/>
</dbReference>
<dbReference type="AlphaFoldDB" id="A0AAX1QI09"/>
<dbReference type="InterPro" id="IPR025943">
    <property type="entry name" value="Sigma_54_int_dom_ATP-bd_2"/>
</dbReference>
<dbReference type="SMART" id="SM00382">
    <property type="entry name" value="AAA"/>
    <property type="match status" value="1"/>
</dbReference>
<dbReference type="PROSITE" id="PS50045">
    <property type="entry name" value="SIGMA54_INTERACT_4"/>
    <property type="match status" value="1"/>
</dbReference>
<dbReference type="InterPro" id="IPR035965">
    <property type="entry name" value="PAS-like_dom_sf"/>
</dbReference>
<evidence type="ECO:0000256" key="6">
    <source>
        <dbReference type="SAM" id="Coils"/>
    </source>
</evidence>
<reference evidence="8 9" key="1">
    <citation type="submission" date="2016-03" db="EMBL/GenBank/DDBJ databases">
        <title>Comparison of Bacillus endophyticus and B. anthracis characteristics using whole genome sequence analysis and microbiological techniques.</title>
        <authorList>
            <person name="Lekota K.E."/>
            <person name="Mafofo J."/>
            <person name="Rees J."/>
            <person name="Muchadeyi F.C."/>
            <person name="Madoroba E."/>
            <person name="Van Heerden H."/>
        </authorList>
    </citation>
    <scope>NUCLEOTIDE SEQUENCE [LARGE SCALE GENOMIC DNA]</scope>
    <source>
        <strain evidence="8 9">3631_10C</strain>
    </source>
</reference>
<dbReference type="SUPFAM" id="SSF52540">
    <property type="entry name" value="P-loop containing nucleoside triphosphate hydrolases"/>
    <property type="match status" value="1"/>
</dbReference>
<dbReference type="CDD" id="cd00009">
    <property type="entry name" value="AAA"/>
    <property type="match status" value="1"/>
</dbReference>
<evidence type="ECO:0000256" key="3">
    <source>
        <dbReference type="ARBA" id="ARBA00023015"/>
    </source>
</evidence>
<dbReference type="SUPFAM" id="SSF55785">
    <property type="entry name" value="PYP-like sensor domain (PAS domain)"/>
    <property type="match status" value="1"/>
</dbReference>
<dbReference type="InterPro" id="IPR003593">
    <property type="entry name" value="AAA+_ATPase"/>
</dbReference>
<dbReference type="Gene3D" id="3.40.50.300">
    <property type="entry name" value="P-loop containing nucleotide triphosphate hydrolases"/>
    <property type="match status" value="1"/>
</dbReference>
<keyword evidence="4" id="KW-0238">DNA-binding</keyword>
<comment type="caution">
    <text evidence="8">The sequence shown here is derived from an EMBL/GenBank/DDBJ whole genome shotgun (WGS) entry which is preliminary data.</text>
</comment>
<dbReference type="PROSITE" id="PS00688">
    <property type="entry name" value="SIGMA54_INTERACT_3"/>
    <property type="match status" value="1"/>
</dbReference>
<dbReference type="GO" id="GO:0005524">
    <property type="term" value="F:ATP binding"/>
    <property type="evidence" value="ECO:0007669"/>
    <property type="project" value="UniProtKB-KW"/>
</dbReference>
<dbReference type="Pfam" id="PF25601">
    <property type="entry name" value="AAA_lid_14"/>
    <property type="match status" value="1"/>
</dbReference>
<evidence type="ECO:0000256" key="5">
    <source>
        <dbReference type="ARBA" id="ARBA00023163"/>
    </source>
</evidence>
<evidence type="ECO:0000313" key="8">
    <source>
        <dbReference type="EMBL" id="RAS82104.1"/>
    </source>
</evidence>
<dbReference type="PANTHER" id="PTHR32071">
    <property type="entry name" value="TRANSCRIPTIONAL REGULATORY PROTEIN"/>
    <property type="match status" value="1"/>
</dbReference>
<dbReference type="FunFam" id="3.40.50.300:FF:000006">
    <property type="entry name" value="DNA-binding transcriptional regulator NtrC"/>
    <property type="match status" value="1"/>
</dbReference>